<sequence length="420" mass="48203">MGKAKRLKVSKAGRTEGLDKQISREEFALNKGRVKVRERTVADDEFVDDKLSARILKQAHQQQQELQEEIEDTAASYKAKATSLGENLVEDDGNSEESDFENDSYFREDVQVDEEDEKALTLFMNPNPAPRRTLADIILEKITEKQTEIQSQFSEIESVKFQDVDPRIKSLYLGVASVLHRYRSGKLPKAFKLIPSLQNWEQILYITDPEKWSAAAMYAATRIFTSNLTEKMAQRFFNLVLLPRVRDDIAEFKKLNFHLYQALRKALFKPGAFFKGFLLPICESGTCTLREAIIIGSVISRCSIPVLHSAAAILKLAEMNYSGANSIFLRIFFDKKYALPYRVVDAAVHHFVKFQLDVREMPVLWHQSLLTFSQRYKADLSSEQKEALLQVISVHKHHTLSLEIRRELLHSGCRDEEIID</sequence>
<dbReference type="GO" id="GO:0030688">
    <property type="term" value="C:preribosome, small subunit precursor"/>
    <property type="evidence" value="ECO:0007669"/>
    <property type="project" value="TreeGrafter"/>
</dbReference>
<dbReference type="GO" id="GO:0005737">
    <property type="term" value="C:cytoplasm"/>
    <property type="evidence" value="ECO:0007669"/>
    <property type="project" value="TreeGrafter"/>
</dbReference>
<dbReference type="AlphaFoldDB" id="A0A4Y7M9P4"/>
<dbReference type="PANTHER" id="PTHR12821:SF0">
    <property type="entry name" value="BYSTIN"/>
    <property type="match status" value="1"/>
</dbReference>
<proteinExistence type="evidence at transcript level"/>
<reference evidence="3" key="1">
    <citation type="submission" date="2018-08" db="EMBL/GenBank/DDBJ databases">
        <authorList>
            <person name="Cornetti L."/>
        </authorList>
    </citation>
    <scope>NUCLEOTIDE SEQUENCE</scope>
    <source>
        <strain evidence="3">FI-G-95-1_INB4-1</strain>
    </source>
</reference>
<dbReference type="EMBL" id="LR006736">
    <property type="protein sequence ID" value="SVE76355.1"/>
    <property type="molecule type" value="mRNA"/>
</dbReference>
<name>A0A4Y7M9P4_9CRUS</name>
<accession>A0A4Y7M9P4</accession>
<protein>
    <submittedName>
        <fullName evidence="3">EOG090X058P</fullName>
    </submittedName>
</protein>
<dbReference type="GO" id="GO:0005730">
    <property type="term" value="C:nucleolus"/>
    <property type="evidence" value="ECO:0007669"/>
    <property type="project" value="TreeGrafter"/>
</dbReference>
<organism evidence="3">
    <name type="scientific">Daphnia longispina</name>
    <dbReference type="NCBI Taxonomy" id="42846"/>
    <lineage>
        <taxon>Eukaryota</taxon>
        <taxon>Metazoa</taxon>
        <taxon>Ecdysozoa</taxon>
        <taxon>Arthropoda</taxon>
        <taxon>Crustacea</taxon>
        <taxon>Branchiopoda</taxon>
        <taxon>Diplostraca</taxon>
        <taxon>Cladocera</taxon>
        <taxon>Anomopoda</taxon>
        <taxon>Daphniidae</taxon>
        <taxon>Daphnia</taxon>
    </lineage>
</organism>
<evidence type="ECO:0000256" key="2">
    <source>
        <dbReference type="SAM" id="MobiDB-lite"/>
    </source>
</evidence>
<evidence type="ECO:0000313" key="3">
    <source>
        <dbReference type="EMBL" id="SVE76355.1"/>
    </source>
</evidence>
<dbReference type="GO" id="GO:0006364">
    <property type="term" value="P:rRNA processing"/>
    <property type="evidence" value="ECO:0007669"/>
    <property type="project" value="TreeGrafter"/>
</dbReference>
<dbReference type="GO" id="GO:0030515">
    <property type="term" value="F:snoRNA binding"/>
    <property type="evidence" value="ECO:0007669"/>
    <property type="project" value="TreeGrafter"/>
</dbReference>
<feature type="compositionally biased region" description="Acidic residues" evidence="2">
    <location>
        <begin position="88"/>
        <end position="102"/>
    </location>
</feature>
<comment type="similarity">
    <text evidence="1">Belongs to the bystin family.</text>
</comment>
<feature type="region of interest" description="Disordered" evidence="2">
    <location>
        <begin position="83"/>
        <end position="102"/>
    </location>
</feature>
<gene>
    <name evidence="3" type="primary">EOG090X058P</name>
</gene>
<dbReference type="PANTHER" id="PTHR12821">
    <property type="entry name" value="BYSTIN"/>
    <property type="match status" value="1"/>
</dbReference>
<evidence type="ECO:0000256" key="1">
    <source>
        <dbReference type="ARBA" id="ARBA00007114"/>
    </source>
</evidence>
<dbReference type="InterPro" id="IPR007955">
    <property type="entry name" value="Bystin"/>
</dbReference>
<dbReference type="Pfam" id="PF05291">
    <property type="entry name" value="Bystin"/>
    <property type="match status" value="1"/>
</dbReference>